<dbReference type="InterPro" id="IPR011006">
    <property type="entry name" value="CheY-like_superfamily"/>
</dbReference>
<feature type="coiled-coil region" evidence="5">
    <location>
        <begin position="156"/>
        <end position="194"/>
    </location>
</feature>
<reference evidence="10 11" key="1">
    <citation type="journal article" date="2012" name="Plant Soil">
        <title>Screening of plant growth-promoting traits in arsenic-resistant bacteria isolated from the rhizosphere of soybean plants from Argentinean agricultural soil.</title>
        <authorList>
            <person name="Wevar Oller A.L."/>
            <person name="Talano M.A."/>
            <person name="Agostini E."/>
        </authorList>
    </citation>
    <scope>NUCLEOTIDE SEQUENCE [LARGE SCALE GENOMIC DNA]</scope>
    <source>
        <strain evidence="10 11">AW4</strain>
    </source>
</reference>
<dbReference type="Pfam" id="PF00072">
    <property type="entry name" value="Response_reg"/>
    <property type="match status" value="1"/>
</dbReference>
<dbReference type="InterPro" id="IPR036097">
    <property type="entry name" value="HisK_dim/P_sf"/>
</dbReference>
<keyword evidence="5" id="KW-0175">Coiled coil</keyword>
<dbReference type="Gene3D" id="3.30.565.10">
    <property type="entry name" value="Histidine kinase-like ATPase, C-terminal domain"/>
    <property type="match status" value="1"/>
</dbReference>
<evidence type="ECO:0000256" key="5">
    <source>
        <dbReference type="SAM" id="Coils"/>
    </source>
</evidence>
<dbReference type="SMART" id="SM00388">
    <property type="entry name" value="HisKA"/>
    <property type="match status" value="1"/>
</dbReference>
<dbReference type="InterPro" id="IPR004358">
    <property type="entry name" value="Sig_transdc_His_kin-like_C"/>
</dbReference>
<dbReference type="PROSITE" id="PS50109">
    <property type="entry name" value="HIS_KIN"/>
    <property type="match status" value="1"/>
</dbReference>
<keyword evidence="3 4" id="KW-0597">Phosphoprotein</keyword>
<dbReference type="SMART" id="SM00448">
    <property type="entry name" value="REC"/>
    <property type="match status" value="1"/>
</dbReference>
<comment type="caution">
    <text evidence="8">The sequence shown here is derived from an EMBL/GenBank/DDBJ whole genome shotgun (WGS) entry which is preliminary data.</text>
</comment>
<reference evidence="10" key="5">
    <citation type="submission" date="2021-07" db="EMBL/GenBank/DDBJ databases">
        <authorList>
            <person name="Wevar Oller A.L."/>
            <person name="Talano M.A."/>
            <person name="Torres Tejerizo G.A."/>
            <person name="Agostini E."/>
        </authorList>
    </citation>
    <scope>NUCLEOTIDE SEQUENCE</scope>
    <source>
        <strain evidence="10">AW4</strain>
    </source>
</reference>
<dbReference type="PANTHER" id="PTHR43065">
    <property type="entry name" value="SENSOR HISTIDINE KINASE"/>
    <property type="match status" value="1"/>
</dbReference>
<dbReference type="SUPFAM" id="SSF52172">
    <property type="entry name" value="CheY-like"/>
    <property type="match status" value="1"/>
</dbReference>
<dbReference type="Gene3D" id="3.30.450.20">
    <property type="entry name" value="PAS domain"/>
    <property type="match status" value="1"/>
</dbReference>
<name>A0A923FXB9_9PSED</name>
<dbReference type="EC" id="2.7.13.3" evidence="2"/>
<gene>
    <name evidence="9" type="ORF">HU737_008010</name>
    <name evidence="8" type="ORF">HU737_04045</name>
    <name evidence="10" type="ORF">KW869_02785</name>
</gene>
<reference evidence="8" key="2">
    <citation type="journal article" date="2020" name="Microorganisms">
        <title>Reliable Identification of Environmental Pseudomonas Isolates Using the rpoD Gene.</title>
        <authorList>
            <consortium name="The Broad Institute Genome Sequencing Platform"/>
            <person name="Girard L."/>
            <person name="Lood C."/>
            <person name="Rokni-Zadeh H."/>
            <person name="van Noort V."/>
            <person name="Lavigne R."/>
            <person name="De Mot R."/>
        </authorList>
    </citation>
    <scope>NUCLEOTIDE SEQUENCE</scope>
    <source>
        <strain evidence="8">SWRI10</strain>
    </source>
</reference>
<evidence type="ECO:0000259" key="7">
    <source>
        <dbReference type="PROSITE" id="PS50110"/>
    </source>
</evidence>
<dbReference type="InterPro" id="IPR036890">
    <property type="entry name" value="HATPase_C_sf"/>
</dbReference>
<dbReference type="Proteomes" id="UP000599879">
    <property type="component" value="Unassembled WGS sequence"/>
</dbReference>
<dbReference type="SMART" id="SM00387">
    <property type="entry name" value="HATPase_c"/>
    <property type="match status" value="1"/>
</dbReference>
<dbReference type="Pfam" id="PF02518">
    <property type="entry name" value="HATPase_c"/>
    <property type="match status" value="1"/>
</dbReference>
<accession>A0A923FXB9</accession>
<evidence type="ECO:0000313" key="8">
    <source>
        <dbReference type="EMBL" id="MBC3439842.1"/>
    </source>
</evidence>
<dbReference type="PRINTS" id="PR00344">
    <property type="entry name" value="BCTRLSENSOR"/>
</dbReference>
<dbReference type="Gene3D" id="3.40.50.2300">
    <property type="match status" value="1"/>
</dbReference>
<dbReference type="InterPro" id="IPR003594">
    <property type="entry name" value="HATPase_dom"/>
</dbReference>
<dbReference type="EMBL" id="JABWRE010000002">
    <property type="protein sequence ID" value="MBC3439842.1"/>
    <property type="molecule type" value="Genomic_DNA"/>
</dbReference>
<dbReference type="Proteomes" id="UP001621534">
    <property type="component" value="Unassembled WGS sequence"/>
</dbReference>
<evidence type="ECO:0000313" key="11">
    <source>
        <dbReference type="Proteomes" id="UP001621534"/>
    </source>
</evidence>
<evidence type="ECO:0000259" key="6">
    <source>
        <dbReference type="PROSITE" id="PS50109"/>
    </source>
</evidence>
<comment type="catalytic activity">
    <reaction evidence="1">
        <text>ATP + protein L-histidine = ADP + protein N-phospho-L-histidine.</text>
        <dbReference type="EC" id="2.7.13.3"/>
    </reaction>
</comment>
<keyword evidence="11" id="KW-1185">Reference proteome</keyword>
<dbReference type="InterPro" id="IPR035965">
    <property type="entry name" value="PAS-like_dom_sf"/>
</dbReference>
<dbReference type="InterPro" id="IPR003661">
    <property type="entry name" value="HisK_dim/P_dom"/>
</dbReference>
<organism evidence="8">
    <name type="scientific">Pseudomonas urmiensis</name>
    <dbReference type="NCBI Taxonomy" id="2745493"/>
    <lineage>
        <taxon>Bacteria</taxon>
        <taxon>Pseudomonadati</taxon>
        <taxon>Pseudomonadota</taxon>
        <taxon>Gammaproteobacteria</taxon>
        <taxon>Pseudomonadales</taxon>
        <taxon>Pseudomonadaceae</taxon>
        <taxon>Pseudomonas</taxon>
    </lineage>
</organism>
<dbReference type="SUPFAM" id="SSF55785">
    <property type="entry name" value="PYP-like sensor domain (PAS domain)"/>
    <property type="match status" value="1"/>
</dbReference>
<evidence type="ECO:0000313" key="9">
    <source>
        <dbReference type="EMBL" id="MBV4535917.1"/>
    </source>
</evidence>
<evidence type="ECO:0000313" key="10">
    <source>
        <dbReference type="EMBL" id="MFK5732435.1"/>
    </source>
</evidence>
<dbReference type="Gene3D" id="1.10.287.130">
    <property type="match status" value="1"/>
</dbReference>
<reference evidence="8" key="3">
    <citation type="submission" date="2020-07" db="EMBL/GenBank/DDBJ databases">
        <authorList>
            <person name="Lood C."/>
            <person name="Girard L."/>
        </authorList>
    </citation>
    <scope>NUCLEOTIDE SEQUENCE</scope>
    <source>
        <strain evidence="8">SWRI10</strain>
    </source>
</reference>
<dbReference type="RefSeq" id="WP_186553416.1">
    <property type="nucleotide sequence ID" value="NZ_JABWRE020000001.1"/>
</dbReference>
<evidence type="ECO:0000256" key="4">
    <source>
        <dbReference type="PROSITE-ProRule" id="PRU00169"/>
    </source>
</evidence>
<proteinExistence type="predicted"/>
<dbReference type="EMBL" id="JAHWXS010000002">
    <property type="protein sequence ID" value="MFK5732435.1"/>
    <property type="molecule type" value="Genomic_DNA"/>
</dbReference>
<dbReference type="GO" id="GO:0000155">
    <property type="term" value="F:phosphorelay sensor kinase activity"/>
    <property type="evidence" value="ECO:0007669"/>
    <property type="project" value="InterPro"/>
</dbReference>
<dbReference type="SUPFAM" id="SSF55874">
    <property type="entry name" value="ATPase domain of HSP90 chaperone/DNA topoisomerase II/histidine kinase"/>
    <property type="match status" value="1"/>
</dbReference>
<evidence type="ECO:0000256" key="1">
    <source>
        <dbReference type="ARBA" id="ARBA00000085"/>
    </source>
</evidence>
<feature type="domain" description="Response regulatory" evidence="7">
    <location>
        <begin position="452"/>
        <end position="568"/>
    </location>
</feature>
<dbReference type="Pfam" id="PF00512">
    <property type="entry name" value="HisKA"/>
    <property type="match status" value="1"/>
</dbReference>
<dbReference type="PROSITE" id="PS50110">
    <property type="entry name" value="RESPONSE_REGULATORY"/>
    <property type="match status" value="1"/>
</dbReference>
<dbReference type="InterPro" id="IPR001789">
    <property type="entry name" value="Sig_transdc_resp-reg_receiver"/>
</dbReference>
<dbReference type="AlphaFoldDB" id="A0A923FXB9"/>
<dbReference type="SUPFAM" id="SSF47384">
    <property type="entry name" value="Homodimeric domain of signal transducing histidine kinase"/>
    <property type="match status" value="1"/>
</dbReference>
<dbReference type="InterPro" id="IPR005467">
    <property type="entry name" value="His_kinase_dom"/>
</dbReference>
<protein>
    <recommendedName>
        <fullName evidence="2">histidine kinase</fullName>
        <ecNumber evidence="2">2.7.13.3</ecNumber>
    </recommendedName>
</protein>
<dbReference type="PANTHER" id="PTHR43065:SF42">
    <property type="entry name" value="TWO-COMPONENT SENSOR PPRA"/>
    <property type="match status" value="1"/>
</dbReference>
<feature type="modified residue" description="4-aspartylphosphate" evidence="4">
    <location>
        <position position="502"/>
    </location>
</feature>
<evidence type="ECO:0000256" key="3">
    <source>
        <dbReference type="ARBA" id="ARBA00022553"/>
    </source>
</evidence>
<dbReference type="CDD" id="cd00082">
    <property type="entry name" value="HisKA"/>
    <property type="match status" value="1"/>
</dbReference>
<dbReference type="EMBL" id="JABWRE020000001">
    <property type="protein sequence ID" value="MBV4535917.1"/>
    <property type="molecule type" value="Genomic_DNA"/>
</dbReference>
<feature type="domain" description="Histidine kinase" evidence="6">
    <location>
        <begin position="203"/>
        <end position="427"/>
    </location>
</feature>
<sequence length="570" mass="62273">MSTQTSSELNHLRQQLMTLQRDNARLTREAGLFRERMQEAERYRFLFETMEEGFCVIQFIDGPNGPMSDYVHLMANPAYSRHAGLPDVVGRTLRQVIPDEAEVWLKHFGEVARTGEPVYFEHDLYATDRCLALSALRLEPAEQRLVAVIFRDATARKRAENALQKLNEQLEQRVNQAMAERIKAEEALRQAQKMEAVGQLTGGVAHDFNNLLGGILGALELAQARLADERPDALPELLHSAHGAAHRAAALVHRLLAFSRRQTLLPSLTCVAELVAGMHELIGRSVGPHIRLQNCCAADLWPVRIDPPQLESALLNLCINARDAMPDGGDIVIRCNNIELLEAQAKSLDLAAGAYLCLSVEDSGRGMSAQVVARAVEPFFTTKPLGRGTGLGLSMVYGFVRQSGGQIHIDSTLGQGTVVKLFIPRHVPTAGSLAVQPELVLCTTKPPAAGCRVVVVEDEAAMRLVMAEMLEDLGHQVEMFEDGPIALSGLQDTSRPDLLVTDVGLPGGLNGRQVADALRARYPGLKVLFVTGYDETAVLSNGELEPGMSVLTKPFTLQALAERVGQMLEQ</sequence>
<reference evidence="9" key="4">
    <citation type="submission" date="2021-06" db="EMBL/GenBank/DDBJ databases">
        <title>Updating the genus Pseudomonas: Description of 43 new species and partition of the Pseudomonas putida group.</title>
        <authorList>
            <person name="Girard L."/>
            <person name="Lood C."/>
            <person name="Vandamme P."/>
            <person name="Rokni-Zadeh H."/>
            <person name="Van Noort V."/>
            <person name="Hofte M."/>
            <person name="Lavigne R."/>
            <person name="De Mot R."/>
        </authorList>
    </citation>
    <scope>NUCLEOTIDE SEQUENCE</scope>
    <source>
        <strain evidence="9">SWRI10</strain>
    </source>
</reference>
<evidence type="ECO:0000256" key="2">
    <source>
        <dbReference type="ARBA" id="ARBA00012438"/>
    </source>
</evidence>